<reference evidence="8" key="1">
    <citation type="submission" date="2016-10" db="EMBL/GenBank/DDBJ databases">
        <authorList>
            <person name="Varghese N."/>
            <person name="Submissions S."/>
        </authorList>
    </citation>
    <scope>NUCLEOTIDE SEQUENCE [LARGE SCALE GENOMIC DNA]</scope>
    <source>
        <strain evidence="8">CGMCC 1.10971</strain>
    </source>
</reference>
<dbReference type="InterPro" id="IPR003439">
    <property type="entry name" value="ABC_transporter-like_ATP-bd"/>
</dbReference>
<dbReference type="NCBIfam" id="NF010068">
    <property type="entry name" value="PRK13548.1"/>
    <property type="match status" value="1"/>
</dbReference>
<name>A0A1I2VWQ0_9GAMM</name>
<dbReference type="GO" id="GO:0005524">
    <property type="term" value="F:ATP binding"/>
    <property type="evidence" value="ECO:0007669"/>
    <property type="project" value="UniProtKB-KW"/>
</dbReference>
<dbReference type="PANTHER" id="PTHR42794:SF1">
    <property type="entry name" value="HEMIN IMPORT ATP-BINDING PROTEIN HMUV"/>
    <property type="match status" value="1"/>
</dbReference>
<keyword evidence="8" id="KW-1185">Reference proteome</keyword>
<sequence length="253" mass="27645">MLKAESISVMRNGQAVLDNASVDIRPGCLHVILGPNGAGKTSLLKALTGLTRVDSGRVLLHGEKVQSYSISERSLLMSVLLQEQSLDFPFKVRDVVSMGAYPVNATLLQMDSVVQQAMAALEIEHLAERNYTALSGGEKQRTHVARLLVQTTADTRYVLLDEPLKAIDLKHQVALMQQFRAMANQGKAVLLVLHDLTLAAQFADSITLMDKGRIIKTGSVEQVMQPDILSTVFQTPINATQAMGHTLFFVHSI</sequence>
<dbReference type="SUPFAM" id="SSF52540">
    <property type="entry name" value="P-loop containing nucleoside triphosphate hydrolases"/>
    <property type="match status" value="1"/>
</dbReference>
<dbReference type="PANTHER" id="PTHR42794">
    <property type="entry name" value="HEMIN IMPORT ATP-BINDING PROTEIN HMUV"/>
    <property type="match status" value="1"/>
</dbReference>
<dbReference type="GO" id="GO:0016887">
    <property type="term" value="F:ATP hydrolysis activity"/>
    <property type="evidence" value="ECO:0007669"/>
    <property type="project" value="InterPro"/>
</dbReference>
<evidence type="ECO:0000256" key="5">
    <source>
        <dbReference type="ARBA" id="ARBA00037066"/>
    </source>
</evidence>
<evidence type="ECO:0000313" key="8">
    <source>
        <dbReference type="Proteomes" id="UP000198623"/>
    </source>
</evidence>
<comment type="function">
    <text evidence="5">Part of the ABC transporter complex HmuTUV involved in hemin import. Responsible for energy coupling to the transport system.</text>
</comment>
<keyword evidence="2" id="KW-0547">Nucleotide-binding</keyword>
<accession>A0A1I2VWQ0</accession>
<keyword evidence="3 7" id="KW-0067">ATP-binding</keyword>
<proteinExistence type="predicted"/>
<evidence type="ECO:0000256" key="4">
    <source>
        <dbReference type="ARBA" id="ARBA00022967"/>
    </source>
</evidence>
<dbReference type="AlphaFoldDB" id="A0A1I2VWQ0"/>
<dbReference type="EMBL" id="FOOU01000020">
    <property type="protein sequence ID" value="SFG93658.1"/>
    <property type="molecule type" value="Genomic_DNA"/>
</dbReference>
<dbReference type="InterPro" id="IPR027417">
    <property type="entry name" value="P-loop_NTPase"/>
</dbReference>
<dbReference type="Gene3D" id="3.40.50.300">
    <property type="entry name" value="P-loop containing nucleotide triphosphate hydrolases"/>
    <property type="match status" value="1"/>
</dbReference>
<dbReference type="Proteomes" id="UP000198623">
    <property type="component" value="Unassembled WGS sequence"/>
</dbReference>
<keyword evidence="1" id="KW-0813">Transport</keyword>
<dbReference type="InterPro" id="IPR003593">
    <property type="entry name" value="AAA+_ATPase"/>
</dbReference>
<evidence type="ECO:0000256" key="2">
    <source>
        <dbReference type="ARBA" id="ARBA00022741"/>
    </source>
</evidence>
<protein>
    <submittedName>
        <fullName evidence="7">Iron complex transport system ATP-binding protein</fullName>
    </submittedName>
</protein>
<evidence type="ECO:0000313" key="7">
    <source>
        <dbReference type="EMBL" id="SFG93658.1"/>
    </source>
</evidence>
<dbReference type="PROSITE" id="PS50893">
    <property type="entry name" value="ABC_TRANSPORTER_2"/>
    <property type="match status" value="1"/>
</dbReference>
<dbReference type="RefSeq" id="WP_090730655.1">
    <property type="nucleotide sequence ID" value="NZ_FOOU01000020.1"/>
</dbReference>
<evidence type="ECO:0000256" key="3">
    <source>
        <dbReference type="ARBA" id="ARBA00022840"/>
    </source>
</evidence>
<evidence type="ECO:0000259" key="6">
    <source>
        <dbReference type="PROSITE" id="PS50893"/>
    </source>
</evidence>
<organism evidence="7 8">
    <name type="scientific">Neptunomonas qingdaonensis</name>
    <dbReference type="NCBI Taxonomy" id="1045558"/>
    <lineage>
        <taxon>Bacteria</taxon>
        <taxon>Pseudomonadati</taxon>
        <taxon>Pseudomonadota</taxon>
        <taxon>Gammaproteobacteria</taxon>
        <taxon>Oceanospirillales</taxon>
        <taxon>Oceanospirillaceae</taxon>
        <taxon>Neptunomonas</taxon>
    </lineage>
</organism>
<evidence type="ECO:0000256" key="1">
    <source>
        <dbReference type="ARBA" id="ARBA00022448"/>
    </source>
</evidence>
<dbReference type="CDD" id="cd03214">
    <property type="entry name" value="ABC_Iron-Siderophores_B12_Hemin"/>
    <property type="match status" value="1"/>
</dbReference>
<keyword evidence="4" id="KW-1278">Translocase</keyword>
<dbReference type="SMART" id="SM00382">
    <property type="entry name" value="AAA"/>
    <property type="match status" value="1"/>
</dbReference>
<dbReference type="OrthoDB" id="6461291at2"/>
<dbReference type="STRING" id="1045558.SAMN05216175_12038"/>
<dbReference type="Pfam" id="PF00005">
    <property type="entry name" value="ABC_tran"/>
    <property type="match status" value="1"/>
</dbReference>
<gene>
    <name evidence="7" type="ORF">SAMN05216175_12038</name>
</gene>
<feature type="domain" description="ABC transporter" evidence="6">
    <location>
        <begin position="2"/>
        <end position="236"/>
    </location>
</feature>